<dbReference type="InterPro" id="IPR009003">
    <property type="entry name" value="Peptidase_S1_PA"/>
</dbReference>
<organism evidence="6 7">
    <name type="scientific">Ceratosolen solmsi marchali</name>
    <dbReference type="NCBI Taxonomy" id="326594"/>
    <lineage>
        <taxon>Eukaryota</taxon>
        <taxon>Metazoa</taxon>
        <taxon>Ecdysozoa</taxon>
        <taxon>Arthropoda</taxon>
        <taxon>Hexapoda</taxon>
        <taxon>Insecta</taxon>
        <taxon>Pterygota</taxon>
        <taxon>Neoptera</taxon>
        <taxon>Endopterygota</taxon>
        <taxon>Hymenoptera</taxon>
        <taxon>Apocrita</taxon>
        <taxon>Proctotrupomorpha</taxon>
        <taxon>Chalcidoidea</taxon>
        <taxon>Agaonidae</taxon>
        <taxon>Agaoninae</taxon>
        <taxon>Ceratosolen</taxon>
    </lineage>
</organism>
<dbReference type="InterPro" id="IPR040973">
    <property type="entry name" value="CLIP_SPH_Scar"/>
</dbReference>
<dbReference type="SUPFAM" id="SSF50494">
    <property type="entry name" value="Trypsin-like serine proteases"/>
    <property type="match status" value="1"/>
</dbReference>
<name>A0AAJ7DX79_9HYME</name>
<dbReference type="InterPro" id="IPR001254">
    <property type="entry name" value="Trypsin_dom"/>
</dbReference>
<comment type="similarity">
    <text evidence="2">Belongs to the peptidase S1 family. CLIP subfamily.</text>
</comment>
<dbReference type="CDD" id="cd00190">
    <property type="entry name" value="Tryp_SPc"/>
    <property type="match status" value="1"/>
</dbReference>
<dbReference type="GO" id="GO:0006508">
    <property type="term" value="P:proteolysis"/>
    <property type="evidence" value="ECO:0007669"/>
    <property type="project" value="InterPro"/>
</dbReference>
<dbReference type="SMART" id="SM00020">
    <property type="entry name" value="Tryp_SPc"/>
    <property type="match status" value="1"/>
</dbReference>
<evidence type="ECO:0000256" key="1">
    <source>
        <dbReference type="ARBA" id="ARBA00023157"/>
    </source>
</evidence>
<feature type="compositionally biased region" description="Low complexity" evidence="3">
    <location>
        <begin position="58"/>
        <end position="72"/>
    </location>
</feature>
<dbReference type="Proteomes" id="UP000695007">
    <property type="component" value="Unplaced"/>
</dbReference>
<dbReference type="AlphaFoldDB" id="A0AAJ7DX79"/>
<feature type="region of interest" description="Disordered" evidence="3">
    <location>
        <begin position="768"/>
        <end position="791"/>
    </location>
</feature>
<gene>
    <name evidence="7" type="primary">LOC105363685</name>
</gene>
<feature type="region of interest" description="Disordered" evidence="3">
    <location>
        <begin position="38"/>
        <end position="98"/>
    </location>
</feature>
<keyword evidence="6" id="KW-1185">Reference proteome</keyword>
<dbReference type="InterPro" id="IPR043504">
    <property type="entry name" value="Peptidase_S1_PA_chymotrypsin"/>
</dbReference>
<dbReference type="PANTHER" id="PTHR24256">
    <property type="entry name" value="TRYPTASE-RELATED"/>
    <property type="match status" value="1"/>
</dbReference>
<dbReference type="PROSITE" id="PS50240">
    <property type="entry name" value="TRYPSIN_DOM"/>
    <property type="match status" value="1"/>
</dbReference>
<evidence type="ECO:0000259" key="5">
    <source>
        <dbReference type="PROSITE" id="PS50240"/>
    </source>
</evidence>
<dbReference type="Pfam" id="PF18399">
    <property type="entry name" value="CLIP_SPH_Scar"/>
    <property type="match status" value="1"/>
</dbReference>
<dbReference type="InterPro" id="IPR051487">
    <property type="entry name" value="Ser/Thr_Proteases_Immune/Dev"/>
</dbReference>
<feature type="compositionally biased region" description="Polar residues" evidence="3">
    <location>
        <begin position="288"/>
        <end position="334"/>
    </location>
</feature>
<feature type="domain" description="Peptidase S1" evidence="5">
    <location>
        <begin position="497"/>
        <end position="747"/>
    </location>
</feature>
<dbReference type="Pfam" id="PF00089">
    <property type="entry name" value="Trypsin"/>
    <property type="match status" value="1"/>
</dbReference>
<dbReference type="CTD" id="35505"/>
<feature type="chain" id="PRO_5042493709" evidence="4">
    <location>
        <begin position="23"/>
        <end position="806"/>
    </location>
</feature>
<dbReference type="GeneID" id="105363685"/>
<keyword evidence="4" id="KW-0732">Signal</keyword>
<protein>
    <submittedName>
        <fullName evidence="7">Serine proteinase stubble-like</fullName>
    </submittedName>
</protein>
<feature type="region of interest" description="Disordered" evidence="3">
    <location>
        <begin position="195"/>
        <end position="231"/>
    </location>
</feature>
<evidence type="ECO:0000313" key="6">
    <source>
        <dbReference type="Proteomes" id="UP000695007"/>
    </source>
</evidence>
<reference evidence="7" key="1">
    <citation type="submission" date="2025-08" db="UniProtKB">
        <authorList>
            <consortium name="RefSeq"/>
        </authorList>
    </citation>
    <scope>IDENTIFICATION</scope>
</reference>
<evidence type="ECO:0000256" key="3">
    <source>
        <dbReference type="SAM" id="MobiDB-lite"/>
    </source>
</evidence>
<dbReference type="KEGG" id="csol:105363685"/>
<dbReference type="GO" id="GO:0004252">
    <property type="term" value="F:serine-type endopeptidase activity"/>
    <property type="evidence" value="ECO:0007669"/>
    <property type="project" value="InterPro"/>
</dbReference>
<feature type="signal peptide" evidence="4">
    <location>
        <begin position="1"/>
        <end position="22"/>
    </location>
</feature>
<feature type="compositionally biased region" description="Polar residues" evidence="3">
    <location>
        <begin position="208"/>
        <end position="219"/>
    </location>
</feature>
<dbReference type="Gene3D" id="2.40.10.10">
    <property type="entry name" value="Trypsin-like serine proteases"/>
    <property type="match status" value="2"/>
</dbReference>
<dbReference type="RefSeq" id="XP_011499738.1">
    <property type="nucleotide sequence ID" value="XM_011501436.1"/>
</dbReference>
<dbReference type="PRINTS" id="PR00722">
    <property type="entry name" value="CHYMOTRYPSIN"/>
</dbReference>
<proteinExistence type="inferred from homology"/>
<keyword evidence="1" id="KW-1015">Disulfide bond</keyword>
<feature type="compositionally biased region" description="Polar residues" evidence="3">
    <location>
        <begin position="73"/>
        <end position="95"/>
    </location>
</feature>
<sequence>MGSAHYGLVALVLLAYHYGSLAQISTFSGGAPGGLFGSGGESDGELSAGDNSGSAGESNGYLPPLGSSSSSNVPAFSQPPQKPQDSGNDIAPSNNPQQFAFPPIQPQVGCAAALICVEEQFCNLIGTISETPVVLTKEQLLRRVPLVDCKNPDNGIIGKCCRDPNYVDPWPAGNLPANYSGGFDDQGFPTFLNLSKNKPKKPVVKPSESFQQPFQSNKKQPIKFASPQPQTFSSVNQISTHLQPQPSFQNTKVTADQFKPFQDSANTQQQPRPFQPQNFERPDAFKQPQQFQQPDLFKQPQQSHKAQFSKNSQYPDQPNQYHQFQRPQKTQQPEETGRFQLQQPQPFQQSYKPDLSQQLLPVESQRPQQYNNQPVKLSQSPQVEKTFNFPSLPALQDIPNQITNQLSNLNPFRPQQPTEKPQVTNIINNADNILPVNLPSTTKKPGFFQNFPNLPSFPGFGKGHDSSPTNESPVIISPHTPGAQCGIINQVYLNSLLLNSVKQTGVRSDVEVAFGEIPWQAMILSNTEKKLLCSGVIVAPNLILTAANCVYGLNPDEVSIKAGEWKLGYDLKHEEPLPFEIVQVDSIVPHPNYQPGSPSFDTALLFLQSPIKLDLHVDTICIGDAPAVTPQRKCISTGWGKTILQIHAAGALMHKINVDVLSNAQCRQRLQVAESSIDIDDSLVCAKAHKQNNNLCQVDIGGPLACDRGDGNYELVGVYNQDTGCLPTNQVATFALVDTKWVKSMIESPAAPPSQAIYGSKATPIENQRAQETPSRLHYHPSQPDVPCDCQQGTLPSGANQYLPPV</sequence>
<accession>A0AAJ7DX79</accession>
<evidence type="ECO:0000313" key="7">
    <source>
        <dbReference type="RefSeq" id="XP_011499738.1"/>
    </source>
</evidence>
<evidence type="ECO:0000256" key="2">
    <source>
        <dbReference type="ARBA" id="ARBA00024195"/>
    </source>
</evidence>
<evidence type="ECO:0000256" key="4">
    <source>
        <dbReference type="SAM" id="SignalP"/>
    </source>
</evidence>
<feature type="region of interest" description="Disordered" evidence="3">
    <location>
        <begin position="288"/>
        <end position="338"/>
    </location>
</feature>
<dbReference type="FunFam" id="2.40.10.10:FF:000068">
    <property type="entry name" value="transmembrane protease serine 2"/>
    <property type="match status" value="1"/>
</dbReference>
<dbReference type="InterPro" id="IPR001314">
    <property type="entry name" value="Peptidase_S1A"/>
</dbReference>